<dbReference type="SUPFAM" id="SSF143985">
    <property type="entry name" value="L,D-transpeptidase pre-catalytic domain-like"/>
    <property type="match status" value="1"/>
</dbReference>
<protein>
    <recommendedName>
        <fullName evidence="2">YoaR-like putative peptidoglycan binding domain-containing protein</fullName>
    </recommendedName>
</protein>
<comment type="caution">
    <text evidence="3">The sequence shown here is derived from an EMBL/GenBank/DDBJ whole genome shotgun (WGS) entry which is preliminary data.</text>
</comment>
<accession>A0A1F7U7U1</accession>
<feature type="domain" description="YoaR-like putative peptidoglycan binding" evidence="2">
    <location>
        <begin position="271"/>
        <end position="342"/>
    </location>
</feature>
<dbReference type="InterPro" id="IPR022029">
    <property type="entry name" value="YoaR-like_PG-bd"/>
</dbReference>
<dbReference type="STRING" id="1802391.A3D72_04025"/>
<name>A0A1F7U7U1_9BACT</name>
<organism evidence="3 4">
    <name type="scientific">Candidatus Uhrbacteria bacterium RIFCSPHIGHO2_02_FULL_57_19</name>
    <dbReference type="NCBI Taxonomy" id="1802391"/>
    <lineage>
        <taxon>Bacteria</taxon>
        <taxon>Candidatus Uhriibacteriota</taxon>
    </lineage>
</organism>
<dbReference type="PANTHER" id="PTHR35788:SF1">
    <property type="entry name" value="EXPORTED PROTEIN"/>
    <property type="match status" value="1"/>
</dbReference>
<feature type="domain" description="YoaR-like putative peptidoglycan binding" evidence="2">
    <location>
        <begin position="109"/>
        <end position="216"/>
    </location>
</feature>
<evidence type="ECO:0000313" key="3">
    <source>
        <dbReference type="EMBL" id="OGL74301.1"/>
    </source>
</evidence>
<reference evidence="3 4" key="1">
    <citation type="journal article" date="2016" name="Nat. Commun.">
        <title>Thousands of microbial genomes shed light on interconnected biogeochemical processes in an aquifer system.</title>
        <authorList>
            <person name="Anantharaman K."/>
            <person name="Brown C.T."/>
            <person name="Hug L.A."/>
            <person name="Sharon I."/>
            <person name="Castelle C.J."/>
            <person name="Probst A.J."/>
            <person name="Thomas B.C."/>
            <person name="Singh A."/>
            <person name="Wilkins M.J."/>
            <person name="Karaoz U."/>
            <person name="Brodie E.L."/>
            <person name="Williams K.H."/>
            <person name="Hubbard S.S."/>
            <person name="Banfield J.F."/>
        </authorList>
    </citation>
    <scope>NUCLEOTIDE SEQUENCE [LARGE SCALE GENOMIC DNA]</scope>
</reference>
<dbReference type="Pfam" id="PF04294">
    <property type="entry name" value="VanW"/>
    <property type="match status" value="1"/>
</dbReference>
<proteinExistence type="predicted"/>
<gene>
    <name evidence="3" type="ORF">A3D72_04025</name>
</gene>
<evidence type="ECO:0000256" key="1">
    <source>
        <dbReference type="SAM" id="MobiDB-lite"/>
    </source>
</evidence>
<sequence length="636" mass="68952">MDPKELRLNLPNIPRAALVGAGIFVILAGTLVGAVAARAAKFQNKILPGVTILEIPIGGLTPEEARAAVQKRADEILGRGIIFSADGQMTTLSPTTISPNDPDLSVELVKYDIAGMVERGLAFGRRKNSLESWLEMTATFVSRKIPVTPQYQVNKEALLLFLKNEFGDLETPVKEAGLSATAGEEGLRYTATDPRPGRTLFYEAAVNALTEQIKRGSLAPIAIALTPVEPNITRSEAAALIPEAERFVRTAATTTVAVGRNEWTVKNEELSLWVTVEESDGRARLAFDRTKIDAFLDPIAKEVEVLPRDAKFKIQNGKVVEFQGSRQGLRIDREATRRALEETWIMRGGGKVELVTEKTEPNVATGDVNDLGIKEILGVGRSNFSGSPRNRVKNIRNGMTKLNGILIKPGEEFSLLNALKPFTVEGGYLPELVIKGDKIIPELGGGLCQIGTTTFRMAMNAGMSITERQNHSLVVRYYNDKNGNPGTDATIYEPSPDFKFVNDTGAHLLITTEMNETTGDLAFTLWGTSDGRVGSYSKPVVLRWIKAPDPKETPTTDLPPGERKCDVPHPGADASFTYTVELPDGSKKETVYTSHYRALAQVCLVGVPPDQIPPTPDSNPVAVDTGVTANANVPAQ</sequence>
<feature type="region of interest" description="Disordered" evidence="1">
    <location>
        <begin position="616"/>
        <end position="636"/>
    </location>
</feature>
<evidence type="ECO:0000313" key="4">
    <source>
        <dbReference type="Proteomes" id="UP000176303"/>
    </source>
</evidence>
<dbReference type="InterPro" id="IPR007391">
    <property type="entry name" value="Vancomycin_resist_VanW"/>
</dbReference>
<dbReference type="Proteomes" id="UP000176303">
    <property type="component" value="Unassembled WGS sequence"/>
</dbReference>
<evidence type="ECO:0000259" key="2">
    <source>
        <dbReference type="Pfam" id="PF12229"/>
    </source>
</evidence>
<dbReference type="Pfam" id="PF12229">
    <property type="entry name" value="PG_binding_4"/>
    <property type="match status" value="2"/>
</dbReference>
<dbReference type="AlphaFoldDB" id="A0A1F7U7U1"/>
<dbReference type="InterPro" id="IPR038054">
    <property type="entry name" value="LD_TPept-like_central_sf"/>
</dbReference>
<dbReference type="Gene3D" id="3.10.20.800">
    <property type="match status" value="1"/>
</dbReference>
<dbReference type="PANTHER" id="PTHR35788">
    <property type="entry name" value="EXPORTED PROTEIN-RELATED"/>
    <property type="match status" value="1"/>
</dbReference>
<dbReference type="InterPro" id="IPR052913">
    <property type="entry name" value="Glycopeptide_resist_protein"/>
</dbReference>
<feature type="compositionally biased region" description="Polar residues" evidence="1">
    <location>
        <begin position="627"/>
        <end position="636"/>
    </location>
</feature>
<dbReference type="EMBL" id="MGDZ01000002">
    <property type="protein sequence ID" value="OGL74301.1"/>
    <property type="molecule type" value="Genomic_DNA"/>
</dbReference>